<dbReference type="SUPFAM" id="SSF51197">
    <property type="entry name" value="Clavaminate synthase-like"/>
    <property type="match status" value="1"/>
</dbReference>
<dbReference type="RefSeq" id="WP_133502336.1">
    <property type="nucleotide sequence ID" value="NZ_SNXC01000009.1"/>
</dbReference>
<dbReference type="OrthoDB" id="9764016at2"/>
<gene>
    <name evidence="7" type="ORF">DFP79_0462</name>
</gene>
<evidence type="ECO:0000256" key="1">
    <source>
        <dbReference type="ARBA" id="ARBA00001954"/>
    </source>
</evidence>
<keyword evidence="7" id="KW-0687">Ribonucleoprotein</keyword>
<keyword evidence="4" id="KW-0560">Oxidoreductase</keyword>
<keyword evidence="5" id="KW-0408">Iron</keyword>
<dbReference type="Gene3D" id="2.60.120.650">
    <property type="entry name" value="Cupin"/>
    <property type="match status" value="1"/>
</dbReference>
<evidence type="ECO:0000256" key="4">
    <source>
        <dbReference type="ARBA" id="ARBA00023002"/>
    </source>
</evidence>
<dbReference type="PANTHER" id="PTHR13096">
    <property type="entry name" value="MINA53 MYC INDUCED NUCLEAR ANTIGEN"/>
    <property type="match status" value="1"/>
</dbReference>
<dbReference type="Pfam" id="PF20514">
    <property type="entry name" value="WHD_ROXA"/>
    <property type="match status" value="1"/>
</dbReference>
<reference evidence="7 8" key="1">
    <citation type="submission" date="2019-03" db="EMBL/GenBank/DDBJ databases">
        <title>Genomic Encyclopedia of Type Strains, Phase III (KMG-III): the genomes of soil and plant-associated and newly described type strains.</title>
        <authorList>
            <person name="Whitman W."/>
        </authorList>
    </citation>
    <scope>NUCLEOTIDE SEQUENCE [LARGE SCALE GENOMIC DNA]</scope>
    <source>
        <strain evidence="7 8">CECT 7378</strain>
    </source>
</reference>
<dbReference type="InterPro" id="IPR039994">
    <property type="entry name" value="NO66-like"/>
</dbReference>
<dbReference type="GO" id="GO:0016706">
    <property type="term" value="F:2-oxoglutarate-dependent dioxygenase activity"/>
    <property type="evidence" value="ECO:0007669"/>
    <property type="project" value="TreeGrafter"/>
</dbReference>
<keyword evidence="2" id="KW-0479">Metal-binding</keyword>
<name>A0A4R6MH42_9GAMM</name>
<keyword evidence="3" id="KW-0223">Dioxygenase</keyword>
<keyword evidence="7" id="KW-0689">Ribosomal protein</keyword>
<dbReference type="InterPro" id="IPR003347">
    <property type="entry name" value="JmjC_dom"/>
</dbReference>
<organism evidence="7 8">
    <name type="scientific">Marinomonas balearica</name>
    <dbReference type="NCBI Taxonomy" id="491947"/>
    <lineage>
        <taxon>Bacteria</taxon>
        <taxon>Pseudomonadati</taxon>
        <taxon>Pseudomonadota</taxon>
        <taxon>Gammaproteobacteria</taxon>
        <taxon>Oceanospirillales</taxon>
        <taxon>Oceanospirillaceae</taxon>
        <taxon>Marinomonas</taxon>
    </lineage>
</organism>
<dbReference type="Proteomes" id="UP000294656">
    <property type="component" value="Unassembled WGS sequence"/>
</dbReference>
<feature type="domain" description="JmjC" evidence="6">
    <location>
        <begin position="101"/>
        <end position="232"/>
    </location>
</feature>
<evidence type="ECO:0000313" key="7">
    <source>
        <dbReference type="EMBL" id="TDO99479.1"/>
    </source>
</evidence>
<dbReference type="PANTHER" id="PTHR13096:SF8">
    <property type="entry name" value="RIBOSOMAL OXYGENASE 1"/>
    <property type="match status" value="1"/>
</dbReference>
<dbReference type="InterPro" id="IPR046799">
    <property type="entry name" value="ROXA-like_wH"/>
</dbReference>
<keyword evidence="8" id="KW-1185">Reference proteome</keyword>
<proteinExistence type="predicted"/>
<comment type="caution">
    <text evidence="7">The sequence shown here is derived from an EMBL/GenBank/DDBJ whole genome shotgun (WGS) entry which is preliminary data.</text>
</comment>
<evidence type="ECO:0000256" key="5">
    <source>
        <dbReference type="ARBA" id="ARBA00023004"/>
    </source>
</evidence>
<dbReference type="Gene3D" id="3.40.366.30">
    <property type="entry name" value="50S ribosomal protein L16 arginine hydroxylase, Chain A, Domain 2"/>
    <property type="match status" value="1"/>
</dbReference>
<evidence type="ECO:0000313" key="8">
    <source>
        <dbReference type="Proteomes" id="UP000294656"/>
    </source>
</evidence>
<dbReference type="EMBL" id="SNXC01000009">
    <property type="protein sequence ID" value="TDO99479.1"/>
    <property type="molecule type" value="Genomic_DNA"/>
</dbReference>
<protein>
    <submittedName>
        <fullName evidence="7">50S ribosomal protein L16 3-hydroxylase</fullName>
    </submittedName>
</protein>
<dbReference type="GO" id="GO:0005840">
    <property type="term" value="C:ribosome"/>
    <property type="evidence" value="ECO:0007669"/>
    <property type="project" value="UniProtKB-KW"/>
</dbReference>
<dbReference type="PROSITE" id="PS51184">
    <property type="entry name" value="JMJC"/>
    <property type="match status" value="1"/>
</dbReference>
<dbReference type="Pfam" id="PF08007">
    <property type="entry name" value="JmjC_2"/>
    <property type="match status" value="1"/>
</dbReference>
<evidence type="ECO:0000259" key="6">
    <source>
        <dbReference type="PROSITE" id="PS51184"/>
    </source>
</evidence>
<accession>A0A4R6MH42</accession>
<evidence type="ECO:0000256" key="3">
    <source>
        <dbReference type="ARBA" id="ARBA00022964"/>
    </source>
</evidence>
<sequence>MTSDTPISILGGMTLETFLSEYWQKKPLLIRGGLTDIELPLDANELAGLSMEEEAEARIVIENGKTPWQLMQGPFQEDTFQNLPEKEWTLLVQAVDHWVPEVQALKERFYFLPSWRLDDVMISYATEGGSVGPHYDQYDVFLIQMSGKRHWQVAPPNSYEDSALENTPLHILDGFPEQTEMEWDVAPGDILYLPPNFAHNGRSLDNECLTYSIGFRAPSSSEALSGINTLLEEQASENTALEKRRFCAQEPLERPHHGEICQSDIEHLRSKLIELIEQPELLTDWLGETMSESKYPEFNPALNQTEEDDTFDLAMQGASFIRPGDARICYYQDKESTTVYCNGVKMVIGSHLTSFVQAVSDDTEFDFSGLDLSQSKELEPLLRFFFKYQALVALPTE</sequence>
<dbReference type="AlphaFoldDB" id="A0A4R6MH42"/>
<dbReference type="GO" id="GO:0046872">
    <property type="term" value="F:metal ion binding"/>
    <property type="evidence" value="ECO:0007669"/>
    <property type="project" value="UniProtKB-KW"/>
</dbReference>
<comment type="cofactor">
    <cofactor evidence="1">
        <name>Fe(2+)</name>
        <dbReference type="ChEBI" id="CHEBI:29033"/>
    </cofactor>
</comment>
<evidence type="ECO:0000256" key="2">
    <source>
        <dbReference type="ARBA" id="ARBA00022723"/>
    </source>
</evidence>
<dbReference type="SMART" id="SM00558">
    <property type="entry name" value="JmjC"/>
    <property type="match status" value="1"/>
</dbReference>